<sequence>MRIPVDRTGGDRRASSRLTRPGLALFWSAVPMILFLTLPLLALIWRTELTDISTHLAQPVARRAIVLSLWTSATATLLTILLGTPLAVLMTRRQFRGRRALDTIIDLPTVLPPAVAGLALLMAFGRRGLLGQGLSVAGIEIAFTSLAVILAQLFVASPYYIRAAIGGLSRSVVELEEAAALDGADVRQIFRFVTVPLARASLLGGLVMTWARALGDFGATILFAGNYPGRTQTMPLAIYIGFELDLDVALALSVVLMATAFAILLLVKWLLGRTG</sequence>
<dbReference type="Gene3D" id="1.10.3720.10">
    <property type="entry name" value="MetI-like"/>
    <property type="match status" value="1"/>
</dbReference>
<dbReference type="PROSITE" id="PS50928">
    <property type="entry name" value="ABC_TM1"/>
    <property type="match status" value="1"/>
</dbReference>
<dbReference type="PANTHER" id="PTHR30406">
    <property type="entry name" value="SULFATE TRANSPORT SYSTEM PERMEASE PROTEIN"/>
    <property type="match status" value="1"/>
</dbReference>
<name>A0A6B0YQN4_9CHLR</name>
<dbReference type="InterPro" id="IPR035906">
    <property type="entry name" value="MetI-like_sf"/>
</dbReference>
<feature type="transmembrane region" description="Helical" evidence="10">
    <location>
        <begin position="21"/>
        <end position="45"/>
    </location>
</feature>
<dbReference type="InterPro" id="IPR011867">
    <property type="entry name" value="ModB_ABC"/>
</dbReference>
<feature type="domain" description="ABC transmembrane type-1" evidence="12">
    <location>
        <begin position="65"/>
        <end position="267"/>
    </location>
</feature>
<feature type="transmembrane region" description="Helical" evidence="10">
    <location>
        <begin position="136"/>
        <end position="161"/>
    </location>
</feature>
<evidence type="ECO:0000256" key="10">
    <source>
        <dbReference type="RuleBase" id="RU363032"/>
    </source>
</evidence>
<dbReference type="GO" id="GO:0015419">
    <property type="term" value="F:ABC-type sulfate transporter activity"/>
    <property type="evidence" value="ECO:0007669"/>
    <property type="project" value="InterPro"/>
</dbReference>
<feature type="transmembrane region" description="Helical" evidence="10">
    <location>
        <begin position="248"/>
        <end position="271"/>
    </location>
</feature>
<dbReference type="GO" id="GO:0015098">
    <property type="term" value="F:molybdate ion transmembrane transporter activity"/>
    <property type="evidence" value="ECO:0007669"/>
    <property type="project" value="UniProtKB-UniRule"/>
</dbReference>
<dbReference type="GO" id="GO:0005886">
    <property type="term" value="C:plasma membrane"/>
    <property type="evidence" value="ECO:0007669"/>
    <property type="project" value="UniProtKB-SubCell"/>
</dbReference>
<dbReference type="Pfam" id="PF00528">
    <property type="entry name" value="BPD_transp_1"/>
    <property type="match status" value="1"/>
</dbReference>
<keyword evidence="7" id="KW-0764">Sulfate transport</keyword>
<dbReference type="CDD" id="cd06261">
    <property type="entry name" value="TM_PBP2"/>
    <property type="match status" value="1"/>
</dbReference>
<dbReference type="EMBL" id="VXRG01000067">
    <property type="protein sequence ID" value="MXY93356.1"/>
    <property type="molecule type" value="Genomic_DNA"/>
</dbReference>
<keyword evidence="8 10" id="KW-0472">Membrane</keyword>
<dbReference type="NCBIfam" id="TIGR02141">
    <property type="entry name" value="modB_ABC"/>
    <property type="match status" value="1"/>
</dbReference>
<keyword evidence="4 11" id="KW-0500">Molybdenum</keyword>
<evidence type="ECO:0000259" key="12">
    <source>
        <dbReference type="PROSITE" id="PS50928"/>
    </source>
</evidence>
<dbReference type="NCBIfam" id="TIGR01581">
    <property type="entry name" value="Mo_ABC_porter"/>
    <property type="match status" value="1"/>
</dbReference>
<keyword evidence="5 10" id="KW-0812">Transmembrane</keyword>
<dbReference type="AlphaFoldDB" id="A0A6B0YQN4"/>
<evidence type="ECO:0000256" key="1">
    <source>
        <dbReference type="ARBA" id="ARBA00004141"/>
    </source>
</evidence>
<keyword evidence="6 10" id="KW-1133">Transmembrane helix</keyword>
<reference evidence="13" key="1">
    <citation type="submission" date="2019-09" db="EMBL/GenBank/DDBJ databases">
        <title>Characterisation of the sponge microbiome using genome-centric metagenomics.</title>
        <authorList>
            <person name="Engelberts J.P."/>
            <person name="Robbins S.J."/>
            <person name="De Goeij J.M."/>
            <person name="Aranda M."/>
            <person name="Bell S.C."/>
            <person name="Webster N.S."/>
        </authorList>
    </citation>
    <scope>NUCLEOTIDE SEQUENCE</scope>
    <source>
        <strain evidence="13">SB0664_bin_27</strain>
    </source>
</reference>
<comment type="subunit">
    <text evidence="2">The complex is composed of two ATP-binding proteins (CysA), two transmembrane proteins (CysT and CysW) and a solute-binding protein (CysP).</text>
</comment>
<proteinExistence type="inferred from homology"/>
<comment type="caution">
    <text evidence="13">The sequence shown here is derived from an EMBL/GenBank/DDBJ whole genome shotgun (WGS) entry which is preliminary data.</text>
</comment>
<evidence type="ECO:0000256" key="8">
    <source>
        <dbReference type="ARBA" id="ARBA00023136"/>
    </source>
</evidence>
<keyword evidence="3 10" id="KW-0813">Transport</keyword>
<evidence type="ECO:0000313" key="13">
    <source>
        <dbReference type="EMBL" id="MXY93356.1"/>
    </source>
</evidence>
<feature type="transmembrane region" description="Helical" evidence="10">
    <location>
        <begin position="65"/>
        <end position="91"/>
    </location>
</feature>
<dbReference type="InterPro" id="IPR000515">
    <property type="entry name" value="MetI-like"/>
</dbReference>
<evidence type="ECO:0000256" key="11">
    <source>
        <dbReference type="RuleBase" id="RU365097"/>
    </source>
</evidence>
<feature type="transmembrane region" description="Helical" evidence="10">
    <location>
        <begin position="103"/>
        <end position="124"/>
    </location>
</feature>
<dbReference type="InterPro" id="IPR006469">
    <property type="entry name" value="NifC_ABC_porter"/>
</dbReference>
<comment type="subcellular location">
    <subcellularLocation>
        <location evidence="10">Cell membrane</location>
        <topology evidence="10">Multi-pass membrane protein</topology>
    </subcellularLocation>
    <subcellularLocation>
        <location evidence="1">Membrane</location>
        <topology evidence="1">Multi-pass membrane protein</topology>
    </subcellularLocation>
</comment>
<evidence type="ECO:0000256" key="5">
    <source>
        <dbReference type="ARBA" id="ARBA00022692"/>
    </source>
</evidence>
<accession>A0A6B0YQN4</accession>
<gene>
    <name evidence="13" type="primary">modB</name>
    <name evidence="13" type="ORF">F4Y42_07910</name>
</gene>
<evidence type="ECO:0000256" key="6">
    <source>
        <dbReference type="ARBA" id="ARBA00022989"/>
    </source>
</evidence>
<keyword evidence="11" id="KW-1003">Cell membrane</keyword>
<evidence type="ECO:0000256" key="2">
    <source>
        <dbReference type="ARBA" id="ARBA00011779"/>
    </source>
</evidence>
<evidence type="ECO:0000256" key="9">
    <source>
        <dbReference type="ARBA" id="ARBA00025323"/>
    </source>
</evidence>
<protein>
    <recommendedName>
        <fullName evidence="11">Molybdenum transport system permease</fullName>
    </recommendedName>
</protein>
<evidence type="ECO:0000256" key="3">
    <source>
        <dbReference type="ARBA" id="ARBA00022448"/>
    </source>
</evidence>
<evidence type="ECO:0000256" key="4">
    <source>
        <dbReference type="ARBA" id="ARBA00022505"/>
    </source>
</evidence>
<comment type="function">
    <text evidence="9">Part of the ABC transporter complex CysAWTP (TC 3.A.1.6.1) involved in sulfate/thiosulfate import. Probably responsible for the translocation of the substrate across the membrane.</text>
</comment>
<dbReference type="PANTHER" id="PTHR30406:SF8">
    <property type="entry name" value="SULFATE TRANSPORT SYSTEM PERMEASE PROTEIN CYST"/>
    <property type="match status" value="1"/>
</dbReference>
<dbReference type="SUPFAM" id="SSF161098">
    <property type="entry name" value="MetI-like"/>
    <property type="match status" value="1"/>
</dbReference>
<evidence type="ECO:0000256" key="7">
    <source>
        <dbReference type="ARBA" id="ARBA00023032"/>
    </source>
</evidence>
<comment type="similarity">
    <text evidence="11">Belongs to the binding-protein-dependent transport system permease family. CysTW subfamily.</text>
</comment>
<dbReference type="InterPro" id="IPR005667">
    <property type="entry name" value="Sulph_transpt2"/>
</dbReference>
<organism evidence="13">
    <name type="scientific">Caldilineaceae bacterium SB0664_bin_27</name>
    <dbReference type="NCBI Taxonomy" id="2605260"/>
    <lineage>
        <taxon>Bacteria</taxon>
        <taxon>Bacillati</taxon>
        <taxon>Chloroflexota</taxon>
        <taxon>Caldilineae</taxon>
        <taxon>Caldilineales</taxon>
        <taxon>Caldilineaceae</taxon>
    </lineage>
</organism>
<comment type="function">
    <text evidence="11">Part of the binding-protein-dependent transport system for molybdenum; probably responsible for the translocation of the substrate across the membrane.</text>
</comment>